<dbReference type="Proteomes" id="UP000186323">
    <property type="component" value="Chromosome I"/>
</dbReference>
<dbReference type="Pfam" id="PF03966">
    <property type="entry name" value="Trm112p"/>
    <property type="match status" value="1"/>
</dbReference>
<evidence type="ECO:0000313" key="1">
    <source>
        <dbReference type="EMBL" id="SFV73144.1"/>
    </source>
</evidence>
<dbReference type="OrthoDB" id="9812205at2"/>
<proteinExistence type="predicted"/>
<name>A0A1K1LEL4_9BACT</name>
<accession>A0A1K1LEL4</accession>
<dbReference type="KEGG" id="dpg:DESPIGER_1294"/>
<dbReference type="InterPro" id="IPR005651">
    <property type="entry name" value="Trm112-like"/>
</dbReference>
<keyword evidence="2" id="KW-1185">Reference proteome</keyword>
<dbReference type="SUPFAM" id="SSF158997">
    <property type="entry name" value="Trm112p-like"/>
    <property type="match status" value="1"/>
</dbReference>
<evidence type="ECO:0000313" key="2">
    <source>
        <dbReference type="Proteomes" id="UP000186323"/>
    </source>
</evidence>
<sequence>MMNTQELLQILACPRCMGSLEPLPSAGHAEGLACPACNVVYPVRDDIPIMLVDAAVERARWDEEHKG</sequence>
<organism evidence="1 2">
    <name type="scientific">Desulfovibrio piger</name>
    <dbReference type="NCBI Taxonomy" id="901"/>
    <lineage>
        <taxon>Bacteria</taxon>
        <taxon>Pseudomonadati</taxon>
        <taxon>Thermodesulfobacteriota</taxon>
        <taxon>Desulfovibrionia</taxon>
        <taxon>Desulfovibrionales</taxon>
        <taxon>Desulfovibrionaceae</taxon>
        <taxon>Desulfovibrio</taxon>
    </lineage>
</organism>
<dbReference type="Gene3D" id="2.20.25.10">
    <property type="match status" value="1"/>
</dbReference>
<reference evidence="2" key="1">
    <citation type="submission" date="2016-10" db="EMBL/GenBank/DDBJ databases">
        <authorList>
            <person name="Wegmann U."/>
        </authorList>
    </citation>
    <scope>NUCLEOTIDE SEQUENCE [LARGE SCALE GENOMIC DNA]</scope>
</reference>
<dbReference type="RefSeq" id="WP_072334516.1">
    <property type="nucleotide sequence ID" value="NZ_CALJDE010000047.1"/>
</dbReference>
<dbReference type="AlphaFoldDB" id="A0A1K1LEL4"/>
<gene>
    <name evidence="1" type="ORF">DESPIGER_1294</name>
</gene>
<dbReference type="EMBL" id="LT630450">
    <property type="protein sequence ID" value="SFV73144.1"/>
    <property type="molecule type" value="Genomic_DNA"/>
</dbReference>
<protein>
    <submittedName>
        <fullName evidence="1">FIG002473: Protein YcaR in KDO2-Lipid A biosynthesis cluster</fullName>
    </submittedName>
</protein>